<organism evidence="16 17">
    <name type="scientific">Antribacter soli</name>
    <dbReference type="NCBI Taxonomy" id="2910976"/>
    <lineage>
        <taxon>Bacteria</taxon>
        <taxon>Bacillati</taxon>
        <taxon>Actinomycetota</taxon>
        <taxon>Actinomycetes</taxon>
        <taxon>Micrococcales</taxon>
        <taxon>Promicromonosporaceae</taxon>
        <taxon>Antribacter</taxon>
    </lineage>
</organism>
<feature type="domain" description="FPG-type" evidence="14">
    <location>
        <begin position="239"/>
        <end position="277"/>
    </location>
</feature>
<dbReference type="CDD" id="cd08971">
    <property type="entry name" value="AcNei2_N"/>
    <property type="match status" value="1"/>
</dbReference>
<dbReference type="InterPro" id="IPR015886">
    <property type="entry name" value="H2TH_FPG"/>
</dbReference>
<evidence type="ECO:0000256" key="11">
    <source>
        <dbReference type="ARBA" id="ARBA00023268"/>
    </source>
</evidence>
<keyword evidence="17" id="KW-1185">Reference proteome</keyword>
<evidence type="ECO:0000256" key="4">
    <source>
        <dbReference type="ARBA" id="ARBA00022763"/>
    </source>
</evidence>
<dbReference type="GO" id="GO:0003684">
    <property type="term" value="F:damaged DNA binding"/>
    <property type="evidence" value="ECO:0007669"/>
    <property type="project" value="InterPro"/>
</dbReference>
<dbReference type="InterPro" id="IPR035937">
    <property type="entry name" value="FPG_N"/>
</dbReference>
<evidence type="ECO:0000259" key="15">
    <source>
        <dbReference type="PROSITE" id="PS51068"/>
    </source>
</evidence>
<keyword evidence="4" id="KW-0227">DNA damage</keyword>
<keyword evidence="10" id="KW-0456">Lyase</keyword>
<evidence type="ECO:0000313" key="16">
    <source>
        <dbReference type="EMBL" id="MCF4122977.1"/>
    </source>
</evidence>
<evidence type="ECO:0000256" key="8">
    <source>
        <dbReference type="ARBA" id="ARBA00023125"/>
    </source>
</evidence>
<dbReference type="GO" id="GO:0140078">
    <property type="term" value="F:class I DNA-(apurinic or apyrimidinic site) endonuclease activity"/>
    <property type="evidence" value="ECO:0007669"/>
    <property type="project" value="UniProtKB-EC"/>
</dbReference>
<evidence type="ECO:0000256" key="9">
    <source>
        <dbReference type="ARBA" id="ARBA00023204"/>
    </source>
</evidence>
<dbReference type="SUPFAM" id="SSF46946">
    <property type="entry name" value="S13-like H2TH domain"/>
    <property type="match status" value="1"/>
</dbReference>
<evidence type="ECO:0000256" key="3">
    <source>
        <dbReference type="ARBA" id="ARBA00022723"/>
    </source>
</evidence>
<comment type="similarity">
    <text evidence="1">Belongs to the FPG family.</text>
</comment>
<dbReference type="EC" id="4.2.99.18" evidence="2"/>
<evidence type="ECO:0000256" key="12">
    <source>
        <dbReference type="ARBA" id="ARBA00023295"/>
    </source>
</evidence>
<dbReference type="Pfam" id="PF06831">
    <property type="entry name" value="H2TH"/>
    <property type="match status" value="1"/>
</dbReference>
<gene>
    <name evidence="16" type="ORF">L1785_18535</name>
</gene>
<dbReference type="PANTHER" id="PTHR42697:SF1">
    <property type="entry name" value="ENDONUCLEASE 8"/>
    <property type="match status" value="1"/>
</dbReference>
<evidence type="ECO:0000256" key="2">
    <source>
        <dbReference type="ARBA" id="ARBA00012720"/>
    </source>
</evidence>
<dbReference type="InterPro" id="IPR044090">
    <property type="entry name" value="Nei2_N"/>
</dbReference>
<evidence type="ECO:0000256" key="13">
    <source>
        <dbReference type="PROSITE-ProRule" id="PRU00391"/>
    </source>
</evidence>
<dbReference type="GO" id="GO:0006284">
    <property type="term" value="P:base-excision repair"/>
    <property type="evidence" value="ECO:0007669"/>
    <property type="project" value="InterPro"/>
</dbReference>
<evidence type="ECO:0000256" key="1">
    <source>
        <dbReference type="ARBA" id="ARBA00009409"/>
    </source>
</evidence>
<keyword evidence="9" id="KW-0234">DNA repair</keyword>
<dbReference type="InterPro" id="IPR010979">
    <property type="entry name" value="Ribosomal_uS13-like_H2TH"/>
</dbReference>
<keyword evidence="3" id="KW-0479">Metal-binding</keyword>
<sequence length="281" mass="30476">MPEGDALRLTAERLSAALATGPLVRAELRWPTVGGVNLVGATALETASYGKHLFTRLDDGRTIHTHLRMEGFWRVARTGTREAGVRNPNIRAVLATAHWTCTGWYLGMLDLVRTRDEPRLLEGLGPDVLGPQFVEAGLDVADGTPVPAEARPGIDGAVERLGTAPGRPLCDALLDQRTVAGLGTIWMAESLYARRLWPWTPAGELTDEERHALLLTARRLMERSVAIGRTRGLSAVEVSVHGRAGKPCRRCRTPIAVGTANEKPFERPVFWCPTCQAAAPG</sequence>
<evidence type="ECO:0000256" key="5">
    <source>
        <dbReference type="ARBA" id="ARBA00022771"/>
    </source>
</evidence>
<evidence type="ECO:0000259" key="14">
    <source>
        <dbReference type="PROSITE" id="PS51066"/>
    </source>
</evidence>
<dbReference type="Gene3D" id="1.10.8.50">
    <property type="match status" value="1"/>
</dbReference>
<accession>A0AA41QH00</accession>
<keyword evidence="12" id="KW-0326">Glycosidase</keyword>
<dbReference type="GO" id="GO:0000703">
    <property type="term" value="F:oxidized pyrimidine nucleobase lesion DNA N-glycosylase activity"/>
    <property type="evidence" value="ECO:0007669"/>
    <property type="project" value="TreeGrafter"/>
</dbReference>
<dbReference type="PROSITE" id="PS51066">
    <property type="entry name" value="ZF_FPG_2"/>
    <property type="match status" value="1"/>
</dbReference>
<dbReference type="SMART" id="SM01232">
    <property type="entry name" value="H2TH"/>
    <property type="match status" value="1"/>
</dbReference>
<keyword evidence="7" id="KW-0862">Zinc</keyword>
<dbReference type="PANTHER" id="PTHR42697">
    <property type="entry name" value="ENDONUCLEASE 8"/>
    <property type="match status" value="1"/>
</dbReference>
<dbReference type="SUPFAM" id="SSF81624">
    <property type="entry name" value="N-terminal domain of MutM-like DNA repair proteins"/>
    <property type="match status" value="1"/>
</dbReference>
<evidence type="ECO:0000256" key="7">
    <source>
        <dbReference type="ARBA" id="ARBA00022833"/>
    </source>
</evidence>
<evidence type="ECO:0000256" key="6">
    <source>
        <dbReference type="ARBA" id="ARBA00022801"/>
    </source>
</evidence>
<dbReference type="AlphaFoldDB" id="A0AA41QH00"/>
<evidence type="ECO:0000313" key="17">
    <source>
        <dbReference type="Proteomes" id="UP001165405"/>
    </source>
</evidence>
<evidence type="ECO:0000256" key="10">
    <source>
        <dbReference type="ARBA" id="ARBA00023239"/>
    </source>
</evidence>
<name>A0AA41QH00_9MICO</name>
<dbReference type="Proteomes" id="UP001165405">
    <property type="component" value="Unassembled WGS sequence"/>
</dbReference>
<dbReference type="GO" id="GO:0008270">
    <property type="term" value="F:zinc ion binding"/>
    <property type="evidence" value="ECO:0007669"/>
    <property type="project" value="UniProtKB-KW"/>
</dbReference>
<keyword evidence="6" id="KW-0378">Hydrolase</keyword>
<proteinExistence type="inferred from homology"/>
<keyword evidence="11" id="KW-0511">Multifunctional enzyme</keyword>
<keyword evidence="8" id="KW-0238">DNA-binding</keyword>
<dbReference type="SMART" id="SM00898">
    <property type="entry name" value="Fapy_DNA_glyco"/>
    <property type="match status" value="1"/>
</dbReference>
<dbReference type="EMBL" id="JAKGSG010000052">
    <property type="protein sequence ID" value="MCF4122977.1"/>
    <property type="molecule type" value="Genomic_DNA"/>
</dbReference>
<dbReference type="RefSeq" id="WP_236090781.1">
    <property type="nucleotide sequence ID" value="NZ_JAKGSG010000052.1"/>
</dbReference>
<comment type="caution">
    <text evidence="16">The sequence shown here is derived from an EMBL/GenBank/DDBJ whole genome shotgun (WGS) entry which is preliminary data.</text>
</comment>
<keyword evidence="5 13" id="KW-0863">Zinc-finger</keyword>
<reference evidence="16" key="1">
    <citation type="submission" date="2022-01" db="EMBL/GenBank/DDBJ databases">
        <title>Antribacter sp. nov., isolated from Guizhou of China.</title>
        <authorList>
            <person name="Chengliang C."/>
            <person name="Ya Z."/>
        </authorList>
    </citation>
    <scope>NUCLEOTIDE SEQUENCE</scope>
    <source>
        <strain evidence="16">KLBMP 9083</strain>
    </source>
</reference>
<feature type="domain" description="Formamidopyrimidine-DNA glycosylase catalytic" evidence="15">
    <location>
        <begin position="2"/>
        <end position="94"/>
    </location>
</feature>
<dbReference type="InterPro" id="IPR012319">
    <property type="entry name" value="FPG_cat"/>
</dbReference>
<dbReference type="PROSITE" id="PS51068">
    <property type="entry name" value="FPG_CAT"/>
    <property type="match status" value="1"/>
</dbReference>
<protein>
    <recommendedName>
        <fullName evidence="2">DNA-(apurinic or apyrimidinic site) lyase</fullName>
        <ecNumber evidence="2">4.2.99.18</ecNumber>
    </recommendedName>
</protein>
<dbReference type="SUPFAM" id="SSF57716">
    <property type="entry name" value="Glucocorticoid receptor-like (DNA-binding domain)"/>
    <property type="match status" value="1"/>
</dbReference>
<dbReference type="InterPro" id="IPR000214">
    <property type="entry name" value="Znf_DNA_glyclase/AP_lyase"/>
</dbReference>
<dbReference type="Pfam" id="PF01149">
    <property type="entry name" value="Fapy_DNA_glyco"/>
    <property type="match status" value="1"/>
</dbReference>
<dbReference type="Gene3D" id="3.20.190.10">
    <property type="entry name" value="MutM-like, N-terminal"/>
    <property type="match status" value="1"/>
</dbReference>